<dbReference type="PROSITE" id="PS51352">
    <property type="entry name" value="THIOREDOXIN_2"/>
    <property type="match status" value="1"/>
</dbReference>
<dbReference type="PANTHER" id="PTHR45672:SF3">
    <property type="entry name" value="THIOREDOXIN DOMAIN-CONTAINING PROTEIN 5"/>
    <property type="match status" value="1"/>
</dbReference>
<organism evidence="4">
    <name type="scientific">uncultured Candidatus Melainabacteria bacterium</name>
    <dbReference type="NCBI Taxonomy" id="2682970"/>
    <lineage>
        <taxon>Bacteria</taxon>
        <taxon>Bacillati</taxon>
        <taxon>Candidatus Melainabacteria</taxon>
        <taxon>environmental samples</taxon>
    </lineage>
</organism>
<reference evidence="4" key="1">
    <citation type="journal article" date="2020" name="J. ISSAAS">
        <title>Lactobacilli and other gastrointestinal microbiota of Peromyscus leucopus, reservoir host for agents of Lyme disease and other zoonoses in North America.</title>
        <authorList>
            <person name="Milovic A."/>
            <person name="Bassam K."/>
            <person name="Shao H."/>
            <person name="Chatzistamou I."/>
            <person name="Tufts D.M."/>
            <person name="Diuk-Wasser M."/>
            <person name="Barbour A.G."/>
        </authorList>
    </citation>
    <scope>NUCLEOTIDE SEQUENCE</scope>
    <source>
        <strain evidence="4">LL20</strain>
    </source>
</reference>
<accession>A0A650EJE0</accession>
<comment type="similarity">
    <text evidence="1">Belongs to the protein disulfide isomerase family.</text>
</comment>
<dbReference type="Gene3D" id="3.40.30.10">
    <property type="entry name" value="Glutaredoxin"/>
    <property type="match status" value="1"/>
</dbReference>
<dbReference type="PANTHER" id="PTHR45672">
    <property type="entry name" value="PROTEIN DISULFIDE-ISOMERASE C17H9.14C-RELATED"/>
    <property type="match status" value="1"/>
</dbReference>
<feature type="domain" description="Thioredoxin" evidence="3">
    <location>
        <begin position="1"/>
        <end position="101"/>
    </location>
</feature>
<dbReference type="AlphaFoldDB" id="A0A650EJE0"/>
<keyword evidence="2" id="KW-0732">Signal</keyword>
<evidence type="ECO:0000259" key="3">
    <source>
        <dbReference type="PROSITE" id="PS51352"/>
    </source>
</evidence>
<dbReference type="CDD" id="cd02947">
    <property type="entry name" value="TRX_family"/>
    <property type="match status" value="1"/>
</dbReference>
<evidence type="ECO:0000256" key="1">
    <source>
        <dbReference type="ARBA" id="ARBA00006347"/>
    </source>
</evidence>
<dbReference type="InterPro" id="IPR051063">
    <property type="entry name" value="PDI"/>
</dbReference>
<evidence type="ECO:0000313" key="4">
    <source>
        <dbReference type="EMBL" id="QGT49723.1"/>
    </source>
</evidence>
<dbReference type="GO" id="GO:0005737">
    <property type="term" value="C:cytoplasm"/>
    <property type="evidence" value="ECO:0007669"/>
    <property type="project" value="UniProtKB-ARBA"/>
</dbReference>
<name>A0A650EJE0_9BACT</name>
<dbReference type="EMBL" id="MN577570">
    <property type="protein sequence ID" value="QGT49723.1"/>
    <property type="molecule type" value="Genomic_DNA"/>
</dbReference>
<dbReference type="GO" id="GO:0012505">
    <property type="term" value="C:endomembrane system"/>
    <property type="evidence" value="ECO:0007669"/>
    <property type="project" value="UniProtKB-ARBA"/>
</dbReference>
<evidence type="ECO:0000256" key="2">
    <source>
        <dbReference type="ARBA" id="ARBA00022729"/>
    </source>
</evidence>
<dbReference type="GO" id="GO:0003756">
    <property type="term" value="F:protein disulfide isomerase activity"/>
    <property type="evidence" value="ECO:0007669"/>
    <property type="project" value="TreeGrafter"/>
</dbReference>
<dbReference type="Pfam" id="PF00085">
    <property type="entry name" value="Thioredoxin"/>
    <property type="match status" value="1"/>
</dbReference>
<proteinExistence type="inferred from homology"/>
<protein>
    <submittedName>
        <fullName evidence="4">Thioredoxin</fullName>
    </submittedName>
</protein>
<dbReference type="InterPro" id="IPR013766">
    <property type="entry name" value="Thioredoxin_domain"/>
</dbReference>
<dbReference type="SUPFAM" id="SSF52833">
    <property type="entry name" value="Thioredoxin-like"/>
    <property type="match status" value="1"/>
</dbReference>
<sequence>MLVELNEDNFDKETKNGLKLIEFYTTWCSYCKKQRIELIELEDSDMWVGLVDCEESPQLAQKFGVKGFPTFVLLKNGEKLAEFPGFHQKAQLLNKLMNYLA</sequence>
<dbReference type="InterPro" id="IPR036249">
    <property type="entry name" value="Thioredoxin-like_sf"/>
</dbReference>
<gene>
    <name evidence="4" type="primary">trxA</name>
    <name evidence="4" type="ORF">Melaina855_1100</name>
</gene>
<dbReference type="GO" id="GO:0006457">
    <property type="term" value="P:protein folding"/>
    <property type="evidence" value="ECO:0007669"/>
    <property type="project" value="TreeGrafter"/>
</dbReference>